<evidence type="ECO:0000313" key="6">
    <source>
        <dbReference type="Proteomes" id="UP000479190"/>
    </source>
</evidence>
<keyword evidence="2 3" id="KW-0040">ANK repeat</keyword>
<dbReference type="Proteomes" id="UP000479190">
    <property type="component" value="Unassembled WGS sequence"/>
</dbReference>
<feature type="region of interest" description="Disordered" evidence="4">
    <location>
        <begin position="692"/>
        <end position="712"/>
    </location>
</feature>
<dbReference type="AlphaFoldDB" id="A0A6H5I2H3"/>
<dbReference type="SMART" id="SM00248">
    <property type="entry name" value="ANK"/>
    <property type="match status" value="9"/>
</dbReference>
<evidence type="ECO:0000313" key="5">
    <source>
        <dbReference type="EMBL" id="CAB0031514.1"/>
    </source>
</evidence>
<feature type="repeat" description="ANK" evidence="3">
    <location>
        <begin position="277"/>
        <end position="310"/>
    </location>
</feature>
<dbReference type="EMBL" id="CADCXV010000645">
    <property type="protein sequence ID" value="CAB0031514.1"/>
    <property type="molecule type" value="Genomic_DNA"/>
</dbReference>
<feature type="repeat" description="ANK" evidence="3">
    <location>
        <begin position="428"/>
        <end position="456"/>
    </location>
</feature>
<organism evidence="5 6">
    <name type="scientific">Trichogramma brassicae</name>
    <dbReference type="NCBI Taxonomy" id="86971"/>
    <lineage>
        <taxon>Eukaryota</taxon>
        <taxon>Metazoa</taxon>
        <taxon>Ecdysozoa</taxon>
        <taxon>Arthropoda</taxon>
        <taxon>Hexapoda</taxon>
        <taxon>Insecta</taxon>
        <taxon>Pterygota</taxon>
        <taxon>Neoptera</taxon>
        <taxon>Endopterygota</taxon>
        <taxon>Hymenoptera</taxon>
        <taxon>Apocrita</taxon>
        <taxon>Proctotrupomorpha</taxon>
        <taxon>Chalcidoidea</taxon>
        <taxon>Trichogrammatidae</taxon>
        <taxon>Trichogramma</taxon>
    </lineage>
</organism>
<dbReference type="PROSITE" id="PS50297">
    <property type="entry name" value="ANK_REP_REGION"/>
    <property type="match status" value="4"/>
</dbReference>
<dbReference type="PANTHER" id="PTHR24178:SF41">
    <property type="entry name" value="ANKYRIN-2 ISOFORM X1"/>
    <property type="match status" value="1"/>
</dbReference>
<evidence type="ECO:0000256" key="1">
    <source>
        <dbReference type="ARBA" id="ARBA00022737"/>
    </source>
</evidence>
<evidence type="ECO:0000256" key="4">
    <source>
        <dbReference type="SAM" id="MobiDB-lite"/>
    </source>
</evidence>
<dbReference type="InterPro" id="IPR036770">
    <property type="entry name" value="Ankyrin_rpt-contain_sf"/>
</dbReference>
<feature type="repeat" description="ANK" evidence="3">
    <location>
        <begin position="200"/>
        <end position="235"/>
    </location>
</feature>
<gene>
    <name evidence="5" type="ORF">TBRA_LOCUS3483</name>
</gene>
<dbReference type="OrthoDB" id="5406014at2759"/>
<keyword evidence="1" id="KW-0677">Repeat</keyword>
<protein>
    <submittedName>
        <fullName evidence="5">Uncharacterized protein</fullName>
    </submittedName>
</protein>
<keyword evidence="6" id="KW-1185">Reference proteome</keyword>
<dbReference type="PANTHER" id="PTHR24178">
    <property type="entry name" value="MOLTING PROTEIN MLT-4"/>
    <property type="match status" value="1"/>
</dbReference>
<evidence type="ECO:0000256" key="3">
    <source>
        <dbReference type="PROSITE-ProRule" id="PRU00023"/>
    </source>
</evidence>
<name>A0A6H5I2H3_9HYME</name>
<dbReference type="PRINTS" id="PR01415">
    <property type="entry name" value="ANKYRIN"/>
</dbReference>
<sequence length="951" mass="107694">MKLSAWLKIEIVYNVRLTIVQAGRASVGSPLLASGRNSLRRTIAMITNPTCWLKWTYRTSSATRGAACAAVPGRYKPPCTAREYNIRGKSDERRVLDESARFIEFVYRTGYKDKPKVDENGEPSLHRTTPVHHIVRHKNSNLFNNCIVHDLFKIYDRYDVNYIDELGYTHFFVACKYGLDYVVKKYLEFGQDANCFVPETGDGPLHVAMGTPEGNQKQVVELLLRNGANPNLANTEGSTPLHILCENRYDQHELAEVFFEITNEKHQIVHVDALDKFGKTPLHYAMAKGNKMQIVRVLLRNGADPNVASNDGSTPLHIFCARGDDDDNLTKIFFDINDELHRLVQLDTRDKEGNTPLHLTLLHNFPRKKVAELLLRRCADPNLTNNDGSTPLHIICKSGNDAEFLVTMLFEIKDEERLQIQVNTEDKKGRTPLHWAVARFLPNVVNILLDNGADLSSFVFPALSHFDEGFKDWDDDRWLNCKLEVASRALSVVESLKKRVYELDPSDALTIMKFFAKYELFEKSAELDEFLNDKDFAKELKEIMVNQSLSLYDLIQLQPKEAAKRITYCNYLQLENSCKLWRLPEDLSRACALHLCEKLSREFFRRWAVEPLMELIHYRLPILCCDMIVEQLTNNDLCNICLAASTDQSSSHRHASASYLLSQRRKKATQKERARLMIYMLVYAAQSGEDESVAMTTKRKRERERRGEGEGHEAEGFGERRCCSARVSLSAAAANATTAHGRRCCCCEGGIDELVQWRSIRWWCRSHIGSRHPRERVQQVATRLPVYPLYTRARLVKLASTISTCIYIMIRACGRSFTSTTVIGNPAELATNRGDKTYWDCRLVRSQLCMARAVTEMGADGEIIVTRGPEQSPHSDHVVVPETCSAEKIVSKRAIRASRSACGNDAKLHCQSTCESLVKKMSLSSARSKVAHTPIAASGRIVACDMNLVAG</sequence>
<dbReference type="PROSITE" id="PS50088">
    <property type="entry name" value="ANK_REPEAT"/>
    <property type="match status" value="4"/>
</dbReference>
<dbReference type="Gene3D" id="1.25.40.20">
    <property type="entry name" value="Ankyrin repeat-containing domain"/>
    <property type="match status" value="3"/>
</dbReference>
<reference evidence="5 6" key="1">
    <citation type="submission" date="2020-02" db="EMBL/GenBank/DDBJ databases">
        <authorList>
            <person name="Ferguson B K."/>
        </authorList>
    </citation>
    <scope>NUCLEOTIDE SEQUENCE [LARGE SCALE GENOMIC DNA]</scope>
</reference>
<dbReference type="SUPFAM" id="SSF48403">
    <property type="entry name" value="Ankyrin repeat"/>
    <property type="match status" value="1"/>
</dbReference>
<dbReference type="Pfam" id="PF12796">
    <property type="entry name" value="Ank_2"/>
    <property type="match status" value="2"/>
</dbReference>
<feature type="repeat" description="ANK" evidence="3">
    <location>
        <begin position="352"/>
        <end position="386"/>
    </location>
</feature>
<evidence type="ECO:0000256" key="2">
    <source>
        <dbReference type="ARBA" id="ARBA00023043"/>
    </source>
</evidence>
<proteinExistence type="predicted"/>
<dbReference type="InterPro" id="IPR002110">
    <property type="entry name" value="Ankyrin_rpt"/>
</dbReference>
<accession>A0A6H5I2H3</accession>